<feature type="compositionally biased region" description="Basic and acidic residues" evidence="1">
    <location>
        <begin position="203"/>
        <end position="215"/>
    </location>
</feature>
<evidence type="ECO:0000313" key="3">
    <source>
        <dbReference type="EMBL" id="CAH91812.1"/>
    </source>
</evidence>
<feature type="compositionally biased region" description="Low complexity" evidence="1">
    <location>
        <begin position="188"/>
        <end position="202"/>
    </location>
</feature>
<name>Q5R8U8_PONAB</name>
<evidence type="ECO:0000256" key="1">
    <source>
        <dbReference type="SAM" id="MobiDB-lite"/>
    </source>
</evidence>
<gene>
    <name evidence="3" type="primary">DKFZp459M179</name>
</gene>
<keyword evidence="2" id="KW-0812">Transmembrane</keyword>
<sequence>MMHYNPSHTINLVEVCMFMCYLFVFQNAFNECQLRVASGMYSGYIPSTGLYLFIFKIRIKQKKPVAVWSMHSMSASCVWQVECTVGTYPPLDFTYLFSKFELNRRSPLPSGHKLMISESTEIIMTGFQMIKNPPQIGLRKKWNLLPSIMDQSLGRPCFRPGAIPVCRQYLVLFSLISASFSGSLSVCSDRSNTGSTSFSASSLEERETCADKSQN</sequence>
<evidence type="ECO:0000256" key="2">
    <source>
        <dbReference type="SAM" id="Phobius"/>
    </source>
</evidence>
<accession>Q5R8U8</accession>
<feature type="transmembrane region" description="Helical" evidence="2">
    <location>
        <begin position="35"/>
        <end position="54"/>
    </location>
</feature>
<keyword evidence="2" id="KW-0472">Membrane</keyword>
<keyword evidence="2" id="KW-1133">Transmembrane helix</keyword>
<protein>
    <submittedName>
        <fullName evidence="3">Uncharacterized protein DKFZp459M179</fullName>
    </submittedName>
</protein>
<feature type="transmembrane region" description="Helical" evidence="2">
    <location>
        <begin position="12"/>
        <end position="29"/>
    </location>
</feature>
<reference evidence="3" key="1">
    <citation type="submission" date="2004-11" db="EMBL/GenBank/DDBJ databases">
        <authorList>
            <consortium name="The German cDNA Consortium"/>
            <person name="Poustka A."/>
            <person name="Albert R."/>
            <person name="Moosmayer P."/>
            <person name="Schupp I."/>
            <person name="Wellenreuther R."/>
            <person name="Mewes H.W."/>
            <person name="Weil B."/>
            <person name="Amid C."/>
            <person name="Osanger A."/>
            <person name="Fobo G."/>
            <person name="Han M."/>
            <person name="Wiemann S."/>
        </authorList>
    </citation>
    <scope>NUCLEOTIDE SEQUENCE</scope>
    <source>
        <tissue evidence="3">Cortex</tissue>
    </source>
</reference>
<dbReference type="AlphaFoldDB" id="Q5R8U8"/>
<feature type="region of interest" description="Disordered" evidence="1">
    <location>
        <begin position="188"/>
        <end position="215"/>
    </location>
</feature>
<proteinExistence type="evidence at transcript level"/>
<organism evidence="3">
    <name type="scientific">Pongo abelii</name>
    <name type="common">Sumatran orangutan</name>
    <name type="synonym">Pongo pygmaeus abelii</name>
    <dbReference type="NCBI Taxonomy" id="9601"/>
    <lineage>
        <taxon>Eukaryota</taxon>
        <taxon>Metazoa</taxon>
        <taxon>Chordata</taxon>
        <taxon>Craniata</taxon>
        <taxon>Vertebrata</taxon>
        <taxon>Euteleostomi</taxon>
        <taxon>Mammalia</taxon>
        <taxon>Eutheria</taxon>
        <taxon>Euarchontoglires</taxon>
        <taxon>Primates</taxon>
        <taxon>Haplorrhini</taxon>
        <taxon>Catarrhini</taxon>
        <taxon>Hominidae</taxon>
        <taxon>Pongo</taxon>
    </lineage>
</organism>
<dbReference type="EMBL" id="CR859651">
    <property type="protein sequence ID" value="CAH91812.1"/>
    <property type="molecule type" value="mRNA"/>
</dbReference>